<evidence type="ECO:0000313" key="3">
    <source>
        <dbReference type="Proteomes" id="UP000799440"/>
    </source>
</evidence>
<dbReference type="AlphaFoldDB" id="A0A6A6V1T9"/>
<dbReference type="OrthoDB" id="5422894at2759"/>
<reference evidence="2" key="1">
    <citation type="journal article" date="2020" name="Stud. Mycol.">
        <title>101 Dothideomycetes genomes: a test case for predicting lifestyles and emergence of pathogens.</title>
        <authorList>
            <person name="Haridas S."/>
            <person name="Albert R."/>
            <person name="Binder M."/>
            <person name="Bloem J."/>
            <person name="Labutti K."/>
            <person name="Salamov A."/>
            <person name="Andreopoulos B."/>
            <person name="Baker S."/>
            <person name="Barry K."/>
            <person name="Bills G."/>
            <person name="Bluhm B."/>
            <person name="Cannon C."/>
            <person name="Castanera R."/>
            <person name="Culley D."/>
            <person name="Daum C."/>
            <person name="Ezra D."/>
            <person name="Gonzalez J."/>
            <person name="Henrissat B."/>
            <person name="Kuo A."/>
            <person name="Liang C."/>
            <person name="Lipzen A."/>
            <person name="Lutzoni F."/>
            <person name="Magnuson J."/>
            <person name="Mondo S."/>
            <person name="Nolan M."/>
            <person name="Ohm R."/>
            <person name="Pangilinan J."/>
            <person name="Park H.-J."/>
            <person name="Ramirez L."/>
            <person name="Alfaro M."/>
            <person name="Sun H."/>
            <person name="Tritt A."/>
            <person name="Yoshinaga Y."/>
            <person name="Zwiers L.-H."/>
            <person name="Turgeon B."/>
            <person name="Goodwin S."/>
            <person name="Spatafora J."/>
            <person name="Crous P."/>
            <person name="Grigoriev I."/>
        </authorList>
    </citation>
    <scope>NUCLEOTIDE SEQUENCE</scope>
    <source>
        <strain evidence="2">CBS 119925</strain>
    </source>
</reference>
<proteinExistence type="predicted"/>
<name>A0A6A6V1T9_9PLEO</name>
<gene>
    <name evidence="2" type="ORF">M011DRAFT_225949</name>
</gene>
<sequence length="132" mass="14379">MKFNLSTLLLLSAPFLCAAAPVAESAASNALDARQDRCVVNNAHIDTWHESGLQRRRTAFSSHLTDTGAYCNIFHTHAVGNYGSNIQCWNDANMGWVVDSSWMLGAGGDAQYFMTLESSREQWQTSTGCATG</sequence>
<evidence type="ECO:0000256" key="1">
    <source>
        <dbReference type="SAM" id="SignalP"/>
    </source>
</evidence>
<organism evidence="2 3">
    <name type="scientific">Sporormia fimetaria CBS 119925</name>
    <dbReference type="NCBI Taxonomy" id="1340428"/>
    <lineage>
        <taxon>Eukaryota</taxon>
        <taxon>Fungi</taxon>
        <taxon>Dikarya</taxon>
        <taxon>Ascomycota</taxon>
        <taxon>Pezizomycotina</taxon>
        <taxon>Dothideomycetes</taxon>
        <taxon>Pleosporomycetidae</taxon>
        <taxon>Pleosporales</taxon>
        <taxon>Sporormiaceae</taxon>
        <taxon>Sporormia</taxon>
    </lineage>
</organism>
<keyword evidence="1" id="KW-0732">Signal</keyword>
<feature type="signal peptide" evidence="1">
    <location>
        <begin position="1"/>
        <end position="19"/>
    </location>
</feature>
<protein>
    <submittedName>
        <fullName evidence="2">Uncharacterized protein</fullName>
    </submittedName>
</protein>
<accession>A0A6A6V1T9</accession>
<evidence type="ECO:0000313" key="2">
    <source>
        <dbReference type="EMBL" id="KAF2743177.1"/>
    </source>
</evidence>
<dbReference type="Proteomes" id="UP000799440">
    <property type="component" value="Unassembled WGS sequence"/>
</dbReference>
<feature type="chain" id="PRO_5025365421" evidence="1">
    <location>
        <begin position="20"/>
        <end position="132"/>
    </location>
</feature>
<dbReference type="EMBL" id="MU006599">
    <property type="protein sequence ID" value="KAF2743177.1"/>
    <property type="molecule type" value="Genomic_DNA"/>
</dbReference>
<keyword evidence="3" id="KW-1185">Reference proteome</keyword>